<evidence type="ECO:0000313" key="4">
    <source>
        <dbReference type="Proteomes" id="UP000472277"/>
    </source>
</evidence>
<evidence type="ECO:0000313" key="3">
    <source>
        <dbReference type="Ensembl" id="ENSSTUP00000044057.1"/>
    </source>
</evidence>
<dbReference type="InParanoid" id="A0A673ZB86"/>
<dbReference type="CDD" id="cd01650">
    <property type="entry name" value="RT_nLTR_like"/>
    <property type="match status" value="1"/>
</dbReference>
<feature type="domain" description="Reverse transcriptase" evidence="2">
    <location>
        <begin position="332"/>
        <end position="585"/>
    </location>
</feature>
<dbReference type="Ensembl" id="ENSSTUT00000045991.1">
    <property type="protein sequence ID" value="ENSSTUP00000044057.1"/>
    <property type="gene ID" value="ENSSTUG00000018585.1"/>
</dbReference>
<dbReference type="PROSITE" id="PS50878">
    <property type="entry name" value="RT_POL"/>
    <property type="match status" value="1"/>
</dbReference>
<dbReference type="InterPro" id="IPR000477">
    <property type="entry name" value="RT_dom"/>
</dbReference>
<reference evidence="3" key="2">
    <citation type="submission" date="2025-09" db="UniProtKB">
        <authorList>
            <consortium name="Ensembl"/>
        </authorList>
    </citation>
    <scope>IDENTIFICATION</scope>
</reference>
<dbReference type="InterPro" id="IPR015095">
    <property type="entry name" value="AlkB_hom8_N"/>
</dbReference>
<dbReference type="GO" id="GO:0008168">
    <property type="term" value="F:methyltransferase activity"/>
    <property type="evidence" value="ECO:0007669"/>
    <property type="project" value="InterPro"/>
</dbReference>
<dbReference type="Gene3D" id="3.60.10.10">
    <property type="entry name" value="Endonuclease/exonuclease/phosphatase"/>
    <property type="match status" value="1"/>
</dbReference>
<protein>
    <recommendedName>
        <fullName evidence="2">Reverse transcriptase domain-containing protein</fullName>
    </recommendedName>
</protein>
<sequence>MLSESVQPTGFSVNRANRNKHLSCKKKGGGVCFMINDSWRNCNNIQELKSFCSPDLEFLTIKCRPYYRPRELSSVVTAVYIPPQADTKMAAKELHWTLCKLETIYPEAAFIVAGDFNKGNLRTRLPKCHQHIDRSIQASNTLNHCYSNFRDAYEALPRPPFGKSDHDSILLLPSCSIGAKLKACTTAFNHGKATGNIAKYKQCSYSLHKVIKQAKCQYRDKVESQFNGSNTRLMWQGLQTITDDKKKTSPVADIVLLPDKLNNFFVCFEDNTVPPTHPTTKDCGLSFSVADVSKTFKSVNFRKAAGPDGIPSRVLRACADQLAGVFTDIFNQSLSQSAVPPCFKRATIVPVPKKAKVNEPNDYHPIALTSVIMKYFERLVKDHITSTLPVHLAPLQFAYCPNRSTADAIAITLHTALSHLAKRNTYVRMLFIDYSLAFNTIVPTKFIIKLESLGLDPALCNWVLDFLTIRPQVVKVGNNIFTPLILNTGAPQGCVLSHLLYSLFTHDCVAMHASNPIIKFADNITVVGLIIDNDETTYREEVRALGVWCQENILSLNVSKPKEMIVDFKKQQREHPPTHIDGTAVEKVESLFKLLRVHIPDKLKWSTYTDSVVKKAQQRLFNLRMLNKCGLSPKTLTNFYRCTIESILYHRLVQQRHRPQPQGSPDGAVYTTHHRGQTTCPPGHLQHPMSQEGKKIIEDNNHPSHCLFTLLPSRR</sequence>
<name>A0A673ZB86_SALTR</name>
<dbReference type="PANTHER" id="PTHR47510">
    <property type="entry name" value="REVERSE TRANSCRIPTASE DOMAIN-CONTAINING PROTEIN"/>
    <property type="match status" value="1"/>
</dbReference>
<dbReference type="OMA" id="MINDSWR"/>
<dbReference type="Proteomes" id="UP000472277">
    <property type="component" value="Chromosome 14"/>
</dbReference>
<dbReference type="PANTHER" id="PTHR47510:SF3">
    <property type="entry name" value="ENDO_EXONUCLEASE_PHOSPHATASE DOMAIN-CONTAINING PROTEIN"/>
    <property type="match status" value="1"/>
</dbReference>
<feature type="region of interest" description="Disordered" evidence="1">
    <location>
        <begin position="656"/>
        <end position="689"/>
    </location>
</feature>
<organism evidence="3 4">
    <name type="scientific">Salmo trutta</name>
    <name type="common">Brown trout</name>
    <dbReference type="NCBI Taxonomy" id="8032"/>
    <lineage>
        <taxon>Eukaryota</taxon>
        <taxon>Metazoa</taxon>
        <taxon>Chordata</taxon>
        <taxon>Craniata</taxon>
        <taxon>Vertebrata</taxon>
        <taxon>Euteleostomi</taxon>
        <taxon>Actinopterygii</taxon>
        <taxon>Neopterygii</taxon>
        <taxon>Teleostei</taxon>
        <taxon>Protacanthopterygii</taxon>
        <taxon>Salmoniformes</taxon>
        <taxon>Salmonidae</taxon>
        <taxon>Salmoninae</taxon>
        <taxon>Salmo</taxon>
    </lineage>
</organism>
<dbReference type="AlphaFoldDB" id="A0A673ZB86"/>
<dbReference type="GO" id="GO:0016706">
    <property type="term" value="F:2-oxoglutarate-dependent dioxygenase activity"/>
    <property type="evidence" value="ECO:0007669"/>
    <property type="project" value="InterPro"/>
</dbReference>
<reference evidence="3" key="1">
    <citation type="submission" date="2025-08" db="UniProtKB">
        <authorList>
            <consortium name="Ensembl"/>
        </authorList>
    </citation>
    <scope>IDENTIFICATION</scope>
</reference>
<evidence type="ECO:0000259" key="2">
    <source>
        <dbReference type="PROSITE" id="PS50878"/>
    </source>
</evidence>
<dbReference type="Pfam" id="PF00078">
    <property type="entry name" value="RVT_1"/>
    <property type="match status" value="1"/>
</dbReference>
<proteinExistence type="predicted"/>
<dbReference type="Pfam" id="PF09004">
    <property type="entry name" value="ALKBH8_N"/>
    <property type="match status" value="1"/>
</dbReference>
<dbReference type="GeneTree" id="ENSGT01020000230367"/>
<dbReference type="InterPro" id="IPR036691">
    <property type="entry name" value="Endo/exonu/phosph_ase_sf"/>
</dbReference>
<evidence type="ECO:0000256" key="1">
    <source>
        <dbReference type="SAM" id="MobiDB-lite"/>
    </source>
</evidence>
<keyword evidence="4" id="KW-1185">Reference proteome</keyword>
<accession>A0A673ZB86</accession>